<comment type="catalytic activity">
    <reaction evidence="1">
        <text>ATP + protein L-histidine = ADP + protein N-phospho-L-histidine.</text>
        <dbReference type="EC" id="2.7.13.3"/>
    </reaction>
</comment>
<evidence type="ECO:0000256" key="4">
    <source>
        <dbReference type="ARBA" id="ARBA00022679"/>
    </source>
</evidence>
<keyword evidence="6 10" id="KW-0418">Kinase</keyword>
<dbReference type="Proteomes" id="UP001164020">
    <property type="component" value="Chromosome"/>
</dbReference>
<keyword evidence="5" id="KW-0547">Nucleotide-binding</keyword>
<evidence type="ECO:0000256" key="3">
    <source>
        <dbReference type="ARBA" id="ARBA00022553"/>
    </source>
</evidence>
<dbReference type="EMBL" id="CP114029">
    <property type="protein sequence ID" value="WAP68129.1"/>
    <property type="molecule type" value="Genomic_DNA"/>
</dbReference>
<dbReference type="PANTHER" id="PTHR41523:SF8">
    <property type="entry name" value="ETHYLENE RESPONSE SENSOR PROTEIN"/>
    <property type="match status" value="1"/>
</dbReference>
<evidence type="ECO:0000256" key="8">
    <source>
        <dbReference type="SAM" id="MobiDB-lite"/>
    </source>
</evidence>
<evidence type="ECO:0000313" key="11">
    <source>
        <dbReference type="Proteomes" id="UP001164020"/>
    </source>
</evidence>
<organism evidence="10 11">
    <name type="scientific">Jiella pelagia</name>
    <dbReference type="NCBI Taxonomy" id="2986949"/>
    <lineage>
        <taxon>Bacteria</taxon>
        <taxon>Pseudomonadati</taxon>
        <taxon>Pseudomonadota</taxon>
        <taxon>Alphaproteobacteria</taxon>
        <taxon>Hyphomicrobiales</taxon>
        <taxon>Aurantimonadaceae</taxon>
        <taxon>Jiella</taxon>
    </lineage>
</organism>
<dbReference type="GO" id="GO:0016301">
    <property type="term" value="F:kinase activity"/>
    <property type="evidence" value="ECO:0007669"/>
    <property type="project" value="UniProtKB-KW"/>
</dbReference>
<dbReference type="SUPFAM" id="SSF55874">
    <property type="entry name" value="ATPase domain of HSP90 chaperone/DNA topoisomerase II/histidine kinase"/>
    <property type="match status" value="1"/>
</dbReference>
<evidence type="ECO:0000313" key="10">
    <source>
        <dbReference type="EMBL" id="WAP68129.1"/>
    </source>
</evidence>
<evidence type="ECO:0000259" key="9">
    <source>
        <dbReference type="SMART" id="SM00387"/>
    </source>
</evidence>
<dbReference type="Gene3D" id="3.30.565.10">
    <property type="entry name" value="Histidine kinase-like ATPase, C-terminal domain"/>
    <property type="match status" value="1"/>
</dbReference>
<reference evidence="10" key="1">
    <citation type="submission" date="2022-12" db="EMBL/GenBank/DDBJ databases">
        <title>Jiella pelagia sp. nov., isolated from phosphonate enriched culture of Northwest Pacific surface seawater.</title>
        <authorList>
            <person name="Shin D.Y."/>
            <person name="Hwang C.Y."/>
        </authorList>
    </citation>
    <scope>NUCLEOTIDE SEQUENCE</scope>
    <source>
        <strain evidence="10">HL-NP1</strain>
    </source>
</reference>
<dbReference type="InterPro" id="IPR011495">
    <property type="entry name" value="Sig_transdc_His_kin_sub2_dim/P"/>
</dbReference>
<keyword evidence="4" id="KW-0808">Transferase</keyword>
<evidence type="ECO:0000256" key="2">
    <source>
        <dbReference type="ARBA" id="ARBA00012438"/>
    </source>
</evidence>
<dbReference type="SMART" id="SM00387">
    <property type="entry name" value="HATPase_c"/>
    <property type="match status" value="1"/>
</dbReference>
<feature type="domain" description="Histidine kinase/HSP90-like ATPase" evidence="9">
    <location>
        <begin position="279"/>
        <end position="375"/>
    </location>
</feature>
<evidence type="ECO:0000256" key="1">
    <source>
        <dbReference type="ARBA" id="ARBA00000085"/>
    </source>
</evidence>
<keyword evidence="11" id="KW-1185">Reference proteome</keyword>
<protein>
    <recommendedName>
        <fullName evidence="2">histidine kinase</fullName>
        <ecNumber evidence="2">2.7.13.3</ecNumber>
    </recommendedName>
</protein>
<keyword evidence="7" id="KW-0067">ATP-binding</keyword>
<dbReference type="Pfam" id="PF07568">
    <property type="entry name" value="HisKA_2"/>
    <property type="match status" value="1"/>
</dbReference>
<dbReference type="EC" id="2.7.13.3" evidence="2"/>
<feature type="region of interest" description="Disordered" evidence="8">
    <location>
        <begin position="378"/>
        <end position="397"/>
    </location>
</feature>
<accession>A0ABY7BWA8</accession>
<proteinExistence type="predicted"/>
<keyword evidence="3" id="KW-0597">Phosphoprotein</keyword>
<evidence type="ECO:0000256" key="7">
    <source>
        <dbReference type="ARBA" id="ARBA00022840"/>
    </source>
</evidence>
<feature type="compositionally biased region" description="Polar residues" evidence="8">
    <location>
        <begin position="387"/>
        <end position="397"/>
    </location>
</feature>
<evidence type="ECO:0000256" key="5">
    <source>
        <dbReference type="ARBA" id="ARBA00022741"/>
    </source>
</evidence>
<gene>
    <name evidence="10" type="ORF">OH818_22520</name>
</gene>
<sequence length="397" mass="42801">MGWKPMNGSTTVSSQAMISPVSDCGEAASAALAGQILAQLDVEIIVTNSDGHVVYANQRAQIGAGLKPLAPASASFTDYWVIDEAADGDLMRRLARSSSWQGMRLARRSGRDAGKLVPLRGRGFLAETPVGRAVHVMIMQDPGRGRQFDEHRQLIQKLNSELAHRRRMEQALKNLLAMQKRLHRELVHRVKNNLTLLISMVTVGRRKCKVPAAVEQFRQLEHRIMSLATIHELLDREHETDHVAADKLLGQICSELSRSLAPPTVTLSCDLAPIRLHIYEATPLGLIVNELATNAVKHAFPDGRAGHVAVSLTAAADGTVSVTIADDGVGLGGQGSTAQGSGSAIVHALASQLKAKLTRIEDAGTTWQVVFKPQKSDGAEAQGEYSPLSSHPTVTSW</sequence>
<evidence type="ECO:0000256" key="6">
    <source>
        <dbReference type="ARBA" id="ARBA00022777"/>
    </source>
</evidence>
<dbReference type="InterPro" id="IPR003594">
    <property type="entry name" value="HATPase_dom"/>
</dbReference>
<dbReference type="RefSeq" id="WP_268880601.1">
    <property type="nucleotide sequence ID" value="NZ_CP114029.1"/>
</dbReference>
<dbReference type="InterPro" id="IPR036890">
    <property type="entry name" value="HATPase_C_sf"/>
</dbReference>
<dbReference type="Pfam" id="PF02518">
    <property type="entry name" value="HATPase_c"/>
    <property type="match status" value="1"/>
</dbReference>
<dbReference type="PANTHER" id="PTHR41523">
    <property type="entry name" value="TWO-COMPONENT SYSTEM SENSOR PROTEIN"/>
    <property type="match status" value="1"/>
</dbReference>
<name>A0ABY7BWA8_9HYPH</name>